<evidence type="ECO:0000256" key="1">
    <source>
        <dbReference type="SAM" id="MobiDB-lite"/>
    </source>
</evidence>
<accession>A0A6V7P1V9</accession>
<feature type="region of interest" description="Disordered" evidence="1">
    <location>
        <begin position="1"/>
        <end position="22"/>
    </location>
</feature>
<proteinExistence type="predicted"/>
<reference evidence="2" key="1">
    <citation type="submission" date="2020-07" db="EMBL/GenBank/DDBJ databases">
        <authorList>
            <person name="Lin J."/>
        </authorList>
    </citation>
    <scope>NUCLEOTIDE SEQUENCE</scope>
</reference>
<gene>
    <name evidence="2" type="ORF">CB5_LOCUS7929</name>
</gene>
<dbReference type="EMBL" id="LR862144">
    <property type="protein sequence ID" value="CAD1824718.1"/>
    <property type="molecule type" value="Genomic_DNA"/>
</dbReference>
<feature type="compositionally biased region" description="Basic residues" evidence="1">
    <location>
        <begin position="1"/>
        <end position="12"/>
    </location>
</feature>
<dbReference type="AlphaFoldDB" id="A0A6V7P1V9"/>
<organism evidence="2">
    <name type="scientific">Ananas comosus var. bracteatus</name>
    <name type="common">red pineapple</name>
    <dbReference type="NCBI Taxonomy" id="296719"/>
    <lineage>
        <taxon>Eukaryota</taxon>
        <taxon>Viridiplantae</taxon>
        <taxon>Streptophyta</taxon>
        <taxon>Embryophyta</taxon>
        <taxon>Tracheophyta</taxon>
        <taxon>Spermatophyta</taxon>
        <taxon>Magnoliopsida</taxon>
        <taxon>Liliopsida</taxon>
        <taxon>Poales</taxon>
        <taxon>Bromeliaceae</taxon>
        <taxon>Bromelioideae</taxon>
        <taxon>Ananas</taxon>
    </lineage>
</organism>
<name>A0A6V7P1V9_ANACO</name>
<sequence length="124" mass="13947">MKKRKQIRRRTSGARVGGAIPCVARERSQGKEARVLLGTQDCPSNHHRSFSWLPVAPIWRACSRPDWASVLHHSVLELLSYISSHIHIPARAHDADEREAVEDVPLSSYFMARSAGDLPMELIL</sequence>
<evidence type="ECO:0000313" key="2">
    <source>
        <dbReference type="EMBL" id="CAD1824718.1"/>
    </source>
</evidence>
<protein>
    <submittedName>
        <fullName evidence="2">Uncharacterized protein</fullName>
    </submittedName>
</protein>